<protein>
    <submittedName>
        <fullName evidence="1">Uncharacterized protein</fullName>
    </submittedName>
</protein>
<sequence>MSSKMWGSRTHCGDTPKMVREEAHDDAVSALEPLHRNSCHFIMCQAEPLVYKCVFLLVFDEFSRRLRSTEYVCIEATFLPIAPAAISTTLTELHRNENPKEF</sequence>
<dbReference type="Proteomes" id="UP001044222">
    <property type="component" value="Unassembled WGS sequence"/>
</dbReference>
<evidence type="ECO:0000313" key="1">
    <source>
        <dbReference type="EMBL" id="KAG5854190.1"/>
    </source>
</evidence>
<name>A0A9D3S464_ANGAN</name>
<gene>
    <name evidence="1" type="ORF">ANANG_G00035060</name>
</gene>
<comment type="caution">
    <text evidence="1">The sequence shown here is derived from an EMBL/GenBank/DDBJ whole genome shotgun (WGS) entry which is preliminary data.</text>
</comment>
<reference evidence="1" key="1">
    <citation type="submission" date="2021-01" db="EMBL/GenBank/DDBJ databases">
        <title>A chromosome-scale assembly of European eel, Anguilla anguilla.</title>
        <authorList>
            <person name="Henkel C."/>
            <person name="Jong-Raadsen S.A."/>
            <person name="Dufour S."/>
            <person name="Weltzien F.-A."/>
            <person name="Palstra A.P."/>
            <person name="Pelster B."/>
            <person name="Spaink H.P."/>
            <person name="Van Den Thillart G.E."/>
            <person name="Jansen H."/>
            <person name="Zahm M."/>
            <person name="Klopp C."/>
            <person name="Cedric C."/>
            <person name="Louis A."/>
            <person name="Berthelot C."/>
            <person name="Parey E."/>
            <person name="Roest Crollius H."/>
            <person name="Montfort J."/>
            <person name="Robinson-Rechavi M."/>
            <person name="Bucao C."/>
            <person name="Bouchez O."/>
            <person name="Gislard M."/>
            <person name="Lluch J."/>
            <person name="Milhes M."/>
            <person name="Lampietro C."/>
            <person name="Lopez Roques C."/>
            <person name="Donnadieu C."/>
            <person name="Braasch I."/>
            <person name="Desvignes T."/>
            <person name="Postlethwait J."/>
            <person name="Bobe J."/>
            <person name="Guiguen Y."/>
            <person name="Dirks R."/>
        </authorList>
    </citation>
    <scope>NUCLEOTIDE SEQUENCE</scope>
    <source>
        <strain evidence="1">Tag_6206</strain>
        <tissue evidence="1">Liver</tissue>
    </source>
</reference>
<evidence type="ECO:0000313" key="2">
    <source>
        <dbReference type="Proteomes" id="UP001044222"/>
    </source>
</evidence>
<accession>A0A9D3S464</accession>
<keyword evidence="2" id="KW-1185">Reference proteome</keyword>
<organism evidence="1 2">
    <name type="scientific">Anguilla anguilla</name>
    <name type="common">European freshwater eel</name>
    <name type="synonym">Muraena anguilla</name>
    <dbReference type="NCBI Taxonomy" id="7936"/>
    <lineage>
        <taxon>Eukaryota</taxon>
        <taxon>Metazoa</taxon>
        <taxon>Chordata</taxon>
        <taxon>Craniata</taxon>
        <taxon>Vertebrata</taxon>
        <taxon>Euteleostomi</taxon>
        <taxon>Actinopterygii</taxon>
        <taxon>Neopterygii</taxon>
        <taxon>Teleostei</taxon>
        <taxon>Anguilliformes</taxon>
        <taxon>Anguillidae</taxon>
        <taxon>Anguilla</taxon>
    </lineage>
</organism>
<dbReference type="EMBL" id="JAFIRN010000002">
    <property type="protein sequence ID" value="KAG5854190.1"/>
    <property type="molecule type" value="Genomic_DNA"/>
</dbReference>
<dbReference type="AlphaFoldDB" id="A0A9D3S464"/>
<proteinExistence type="predicted"/>